<keyword evidence="4" id="KW-0862">Zinc</keyword>
<keyword evidence="5" id="KW-0539">Nucleus</keyword>
<comment type="caution">
    <text evidence="6">The sequence shown here is derived from an EMBL/GenBank/DDBJ whole genome shotgun (WGS) entry which is preliminary data.</text>
</comment>
<sequence length="518" mass="59398">MANNFDAMDTFLKPLDLENELDDIEPKHSEPKKPGKKKNGVWNYFIEEESRKAGHSACVCMYCGDAWNRGRVPDMMAHLALQCESVEADVKKQYLKILSESCDQSSEKSTTKKRKLDEEIASGIQPKITSKLQKSSIDPGQRNLCNKALTRFFLPDRKTLSNTWLNNEAVRVTVNVEEILERQENLSLVLDSWTSSNHHSYFSFVVITPERKEYMLIDNSKAMNQSLRILVNNRNFWSNVEALANILEPAKNAVKSVECKNTTMADVFFALIQMAISIKALPTETSEELKEFRQKSLTLWQKIGGGSNSALALAIQMNDYDNYKSPYNFPYVDELQTSSSWWLGCKQSNHYLQELALYILSIVPHSASCERVFSILNWFTQKRRSRLKVEKVSNMARLHSFYISNAQQELNYAGKNLSEDAFNQIMQDYAKSLTLDSDMFEINNDNDDDDPFENLIPEEEEENNDQLNEDDSNLLVGNLIKLNNVNREDIELEEVDHGDLEFSVDDILANVNRLNSKI</sequence>
<dbReference type="PANTHER" id="PTHR46481">
    <property type="entry name" value="ZINC FINGER BED DOMAIN-CONTAINING PROTEIN 4"/>
    <property type="match status" value="1"/>
</dbReference>
<evidence type="ECO:0000256" key="2">
    <source>
        <dbReference type="ARBA" id="ARBA00022723"/>
    </source>
</evidence>
<dbReference type="InterPro" id="IPR052035">
    <property type="entry name" value="ZnF_BED_domain_contain"/>
</dbReference>
<name>A0A916DZ66_9GLOM</name>
<dbReference type="AlphaFoldDB" id="A0A916DZ66"/>
<evidence type="ECO:0000256" key="3">
    <source>
        <dbReference type="ARBA" id="ARBA00022771"/>
    </source>
</evidence>
<evidence type="ECO:0000313" key="7">
    <source>
        <dbReference type="Proteomes" id="UP000684084"/>
    </source>
</evidence>
<organism evidence="6 7">
    <name type="scientific">Rhizophagus irregularis</name>
    <dbReference type="NCBI Taxonomy" id="588596"/>
    <lineage>
        <taxon>Eukaryota</taxon>
        <taxon>Fungi</taxon>
        <taxon>Fungi incertae sedis</taxon>
        <taxon>Mucoromycota</taxon>
        <taxon>Glomeromycotina</taxon>
        <taxon>Glomeromycetes</taxon>
        <taxon>Glomerales</taxon>
        <taxon>Glomeraceae</taxon>
        <taxon>Rhizophagus</taxon>
    </lineage>
</organism>
<evidence type="ECO:0000256" key="5">
    <source>
        <dbReference type="ARBA" id="ARBA00023242"/>
    </source>
</evidence>
<comment type="subcellular location">
    <subcellularLocation>
        <location evidence="1">Nucleus</location>
    </subcellularLocation>
</comment>
<dbReference type="VEuPathDB" id="FungiDB:RhiirFUN_013832"/>
<dbReference type="Proteomes" id="UP000684084">
    <property type="component" value="Unassembled WGS sequence"/>
</dbReference>
<keyword evidence="2" id="KW-0479">Metal-binding</keyword>
<protein>
    <recommendedName>
        <fullName evidence="8">Zinc finger bed domain-containing protein 1-like</fullName>
    </recommendedName>
</protein>
<evidence type="ECO:0000256" key="1">
    <source>
        <dbReference type="ARBA" id="ARBA00004123"/>
    </source>
</evidence>
<dbReference type="PANTHER" id="PTHR46481:SF10">
    <property type="entry name" value="ZINC FINGER BED DOMAIN-CONTAINING PROTEIN 39"/>
    <property type="match status" value="1"/>
</dbReference>
<proteinExistence type="predicted"/>
<keyword evidence="3" id="KW-0863">Zinc-finger</keyword>
<reference evidence="6" key="1">
    <citation type="submission" date="2020-05" db="EMBL/GenBank/DDBJ databases">
        <authorList>
            <person name="Rincon C."/>
            <person name="Sanders R I."/>
            <person name="Robbins C."/>
            <person name="Chaturvedi A."/>
        </authorList>
    </citation>
    <scope>NUCLEOTIDE SEQUENCE</scope>
    <source>
        <strain evidence="6">CHB12</strain>
    </source>
</reference>
<dbReference type="VEuPathDB" id="FungiDB:RhiirFUN_013831"/>
<dbReference type="EMBL" id="CAGKOT010000001">
    <property type="protein sequence ID" value="CAB5301275.1"/>
    <property type="molecule type" value="Genomic_DNA"/>
</dbReference>
<gene>
    <name evidence="6" type="ORF">CHRIB12_LOCUS869</name>
</gene>
<dbReference type="GO" id="GO:0005634">
    <property type="term" value="C:nucleus"/>
    <property type="evidence" value="ECO:0007669"/>
    <property type="project" value="UniProtKB-SubCell"/>
</dbReference>
<evidence type="ECO:0008006" key="8">
    <source>
        <dbReference type="Google" id="ProtNLM"/>
    </source>
</evidence>
<dbReference type="GO" id="GO:0008270">
    <property type="term" value="F:zinc ion binding"/>
    <property type="evidence" value="ECO:0007669"/>
    <property type="project" value="UniProtKB-KW"/>
</dbReference>
<evidence type="ECO:0000256" key="4">
    <source>
        <dbReference type="ARBA" id="ARBA00022833"/>
    </source>
</evidence>
<evidence type="ECO:0000313" key="6">
    <source>
        <dbReference type="EMBL" id="CAB5301275.1"/>
    </source>
</evidence>
<dbReference type="OrthoDB" id="2431945at2759"/>
<accession>A0A916DZ66</accession>